<gene>
    <name evidence="1" type="ORF">CLOSTASPAR_03716</name>
</gene>
<dbReference type="EMBL" id="ACCJ01000290">
    <property type="protein sequence ID" value="EEG54227.1"/>
    <property type="molecule type" value="Genomic_DNA"/>
</dbReference>
<proteinExistence type="predicted"/>
<evidence type="ECO:0000313" key="1">
    <source>
        <dbReference type="EMBL" id="EEG54227.1"/>
    </source>
</evidence>
<dbReference type="Proteomes" id="UP000004756">
    <property type="component" value="Unassembled WGS sequence"/>
</dbReference>
<accession>C0D375</accession>
<keyword evidence="2" id="KW-1185">Reference proteome</keyword>
<reference evidence="1 2" key="2">
    <citation type="submission" date="2009-02" db="EMBL/GenBank/DDBJ databases">
        <title>Draft genome sequence of Clostridium asparagiforme (DSM 15981).</title>
        <authorList>
            <person name="Sudarsanam P."/>
            <person name="Ley R."/>
            <person name="Guruge J."/>
            <person name="Turnbaugh P.J."/>
            <person name="Mahowald M."/>
            <person name="Liep D."/>
            <person name="Gordon J."/>
        </authorList>
    </citation>
    <scope>NUCLEOTIDE SEQUENCE [LARGE SCALE GENOMIC DNA]</scope>
    <source>
        <strain evidence="1 2">DSM 15981</strain>
    </source>
</reference>
<dbReference type="HOGENOM" id="CLU_3133933_0_0_9"/>
<evidence type="ECO:0000313" key="2">
    <source>
        <dbReference type="Proteomes" id="UP000004756"/>
    </source>
</evidence>
<organism evidence="1 2">
    <name type="scientific">[Clostridium] asparagiforme DSM 15981</name>
    <dbReference type="NCBI Taxonomy" id="518636"/>
    <lineage>
        <taxon>Bacteria</taxon>
        <taxon>Bacillati</taxon>
        <taxon>Bacillota</taxon>
        <taxon>Clostridia</taxon>
        <taxon>Lachnospirales</taxon>
        <taxon>Lachnospiraceae</taxon>
        <taxon>Enterocloster</taxon>
    </lineage>
</organism>
<dbReference type="AlphaFoldDB" id="C0D375"/>
<protein>
    <submittedName>
        <fullName evidence="1">Uncharacterized protein</fullName>
    </submittedName>
</protein>
<reference evidence="1 2" key="1">
    <citation type="submission" date="2009-01" db="EMBL/GenBank/DDBJ databases">
        <authorList>
            <person name="Fulton L."/>
            <person name="Clifton S."/>
            <person name="Fulton B."/>
            <person name="Xu J."/>
            <person name="Minx P."/>
            <person name="Pepin K.H."/>
            <person name="Johnson M."/>
            <person name="Bhonagiri V."/>
            <person name="Nash W.E."/>
            <person name="Mardis E.R."/>
            <person name="Wilson R.K."/>
        </authorList>
    </citation>
    <scope>NUCLEOTIDE SEQUENCE [LARGE SCALE GENOMIC DNA]</scope>
    <source>
        <strain evidence="1 2">DSM 15981</strain>
    </source>
</reference>
<comment type="caution">
    <text evidence="1">The sequence shown here is derived from an EMBL/GenBank/DDBJ whole genome shotgun (WGS) entry which is preliminary data.</text>
</comment>
<sequence>MGGLMNGKMENGADGCEAICPILHFLEFEHIILITKGSFIKESSTCVQY</sequence>
<name>C0D375_9FIRM</name>